<evidence type="ECO:0000313" key="1">
    <source>
        <dbReference type="EMBL" id="GFH18607.1"/>
    </source>
</evidence>
<organism evidence="1 2">
    <name type="scientific">Haematococcus lacustris</name>
    <name type="common">Green alga</name>
    <name type="synonym">Haematococcus pluvialis</name>
    <dbReference type="NCBI Taxonomy" id="44745"/>
    <lineage>
        <taxon>Eukaryota</taxon>
        <taxon>Viridiplantae</taxon>
        <taxon>Chlorophyta</taxon>
        <taxon>core chlorophytes</taxon>
        <taxon>Chlorophyceae</taxon>
        <taxon>CS clade</taxon>
        <taxon>Chlamydomonadales</taxon>
        <taxon>Haematococcaceae</taxon>
        <taxon>Haematococcus</taxon>
    </lineage>
</organism>
<keyword evidence="2" id="KW-1185">Reference proteome</keyword>
<dbReference type="EMBL" id="BLLF01001327">
    <property type="protein sequence ID" value="GFH18607.1"/>
    <property type="molecule type" value="Genomic_DNA"/>
</dbReference>
<accession>A0A699Z7I8</accession>
<name>A0A699Z7I8_HAELA</name>
<feature type="non-terminal residue" evidence="1">
    <location>
        <position position="1"/>
    </location>
</feature>
<comment type="caution">
    <text evidence="1">The sequence shown here is derived from an EMBL/GenBank/DDBJ whole genome shotgun (WGS) entry which is preliminary data.</text>
</comment>
<feature type="non-terminal residue" evidence="1">
    <location>
        <position position="65"/>
    </location>
</feature>
<sequence length="65" mass="6758">MAGLTGGLVRWTAGLGWQNADQQLGIFFSDAGAPVPSINARLVYAAKLNAAMSLGLEASREVPVQ</sequence>
<protein>
    <submittedName>
        <fullName evidence="1">Uncharacterized protein</fullName>
    </submittedName>
</protein>
<gene>
    <name evidence="1" type="ORF">HaLaN_15441</name>
</gene>
<dbReference type="AlphaFoldDB" id="A0A699Z7I8"/>
<dbReference type="Proteomes" id="UP000485058">
    <property type="component" value="Unassembled WGS sequence"/>
</dbReference>
<proteinExistence type="predicted"/>
<evidence type="ECO:0000313" key="2">
    <source>
        <dbReference type="Proteomes" id="UP000485058"/>
    </source>
</evidence>
<reference evidence="1 2" key="1">
    <citation type="submission" date="2020-02" db="EMBL/GenBank/DDBJ databases">
        <title>Draft genome sequence of Haematococcus lacustris strain NIES-144.</title>
        <authorList>
            <person name="Morimoto D."/>
            <person name="Nakagawa S."/>
            <person name="Yoshida T."/>
            <person name="Sawayama S."/>
        </authorList>
    </citation>
    <scope>NUCLEOTIDE SEQUENCE [LARGE SCALE GENOMIC DNA]</scope>
    <source>
        <strain evidence="1 2">NIES-144</strain>
    </source>
</reference>